<evidence type="ECO:0000313" key="3">
    <source>
        <dbReference type="Proteomes" id="UP000177797"/>
    </source>
</evidence>
<protein>
    <submittedName>
        <fullName evidence="2">Uncharacterized protein</fullName>
    </submittedName>
</protein>
<organism evidence="2 3">
    <name type="scientific">Candidatus Taylorbacteria bacterium RIFCSPLOWO2_01_FULL_48_100</name>
    <dbReference type="NCBI Taxonomy" id="1802322"/>
    <lineage>
        <taxon>Bacteria</taxon>
        <taxon>Candidatus Tayloriibacteriota</taxon>
    </lineage>
</organism>
<evidence type="ECO:0000313" key="2">
    <source>
        <dbReference type="EMBL" id="OHA34299.1"/>
    </source>
</evidence>
<keyword evidence="1" id="KW-0472">Membrane</keyword>
<feature type="transmembrane region" description="Helical" evidence="1">
    <location>
        <begin position="9"/>
        <end position="29"/>
    </location>
</feature>
<comment type="caution">
    <text evidence="2">The sequence shown here is derived from an EMBL/GenBank/DDBJ whole genome shotgun (WGS) entry which is preliminary data.</text>
</comment>
<name>A0A1G2NFS5_9BACT</name>
<gene>
    <name evidence="2" type="ORF">A2938_02075</name>
</gene>
<sequence length="65" mass="7413">MRKLSTDRGLVKAVLLIVVALVILGYFGYNLRDIIASPAVRDNLAYVWDIVVRAWNWLKDLLPSK</sequence>
<dbReference type="AlphaFoldDB" id="A0A1G2NFS5"/>
<proteinExistence type="predicted"/>
<keyword evidence="1" id="KW-0812">Transmembrane</keyword>
<keyword evidence="1" id="KW-1133">Transmembrane helix</keyword>
<dbReference type="EMBL" id="MHSA01000013">
    <property type="protein sequence ID" value="OHA34299.1"/>
    <property type="molecule type" value="Genomic_DNA"/>
</dbReference>
<evidence type="ECO:0000256" key="1">
    <source>
        <dbReference type="SAM" id="Phobius"/>
    </source>
</evidence>
<reference evidence="2 3" key="1">
    <citation type="journal article" date="2016" name="Nat. Commun.">
        <title>Thousands of microbial genomes shed light on interconnected biogeochemical processes in an aquifer system.</title>
        <authorList>
            <person name="Anantharaman K."/>
            <person name="Brown C.T."/>
            <person name="Hug L.A."/>
            <person name="Sharon I."/>
            <person name="Castelle C.J."/>
            <person name="Probst A.J."/>
            <person name="Thomas B.C."/>
            <person name="Singh A."/>
            <person name="Wilkins M.J."/>
            <person name="Karaoz U."/>
            <person name="Brodie E.L."/>
            <person name="Williams K.H."/>
            <person name="Hubbard S.S."/>
            <person name="Banfield J.F."/>
        </authorList>
    </citation>
    <scope>NUCLEOTIDE SEQUENCE [LARGE SCALE GENOMIC DNA]</scope>
</reference>
<accession>A0A1G2NFS5</accession>
<dbReference type="Proteomes" id="UP000177797">
    <property type="component" value="Unassembled WGS sequence"/>
</dbReference>